<feature type="signal peptide" evidence="2">
    <location>
        <begin position="1"/>
        <end position="24"/>
    </location>
</feature>
<reference evidence="3" key="1">
    <citation type="submission" date="2020-07" db="EMBL/GenBank/DDBJ databases">
        <title>The High-quality genome of the commercially important snow crab, Chionoecetes opilio.</title>
        <authorList>
            <person name="Jeong J.-H."/>
            <person name="Ryu S."/>
        </authorList>
    </citation>
    <scope>NUCLEOTIDE SEQUENCE</scope>
    <source>
        <strain evidence="3">MADBK_172401_WGS</strain>
        <tissue evidence="3">Digestive gland</tissue>
    </source>
</reference>
<comment type="caution">
    <text evidence="3">The sequence shown here is derived from an EMBL/GenBank/DDBJ whole genome shotgun (WGS) entry which is preliminary data.</text>
</comment>
<evidence type="ECO:0000313" key="3">
    <source>
        <dbReference type="EMBL" id="KAG0730513.1"/>
    </source>
</evidence>
<evidence type="ECO:0000256" key="1">
    <source>
        <dbReference type="SAM" id="MobiDB-lite"/>
    </source>
</evidence>
<dbReference type="Proteomes" id="UP000770661">
    <property type="component" value="Unassembled WGS sequence"/>
</dbReference>
<keyword evidence="2" id="KW-0732">Signal</keyword>
<evidence type="ECO:0000313" key="4">
    <source>
        <dbReference type="Proteomes" id="UP000770661"/>
    </source>
</evidence>
<feature type="region of interest" description="Disordered" evidence="1">
    <location>
        <begin position="49"/>
        <end position="75"/>
    </location>
</feature>
<name>A0A8J4YPN0_CHIOP</name>
<evidence type="ECO:0000256" key="2">
    <source>
        <dbReference type="SAM" id="SignalP"/>
    </source>
</evidence>
<dbReference type="EMBL" id="JACEEZ010000132">
    <property type="protein sequence ID" value="KAG0730513.1"/>
    <property type="molecule type" value="Genomic_DNA"/>
</dbReference>
<feature type="region of interest" description="Disordered" evidence="1">
    <location>
        <begin position="87"/>
        <end position="122"/>
    </location>
</feature>
<organism evidence="3 4">
    <name type="scientific">Chionoecetes opilio</name>
    <name type="common">Atlantic snow crab</name>
    <name type="synonym">Cancer opilio</name>
    <dbReference type="NCBI Taxonomy" id="41210"/>
    <lineage>
        <taxon>Eukaryota</taxon>
        <taxon>Metazoa</taxon>
        <taxon>Ecdysozoa</taxon>
        <taxon>Arthropoda</taxon>
        <taxon>Crustacea</taxon>
        <taxon>Multicrustacea</taxon>
        <taxon>Malacostraca</taxon>
        <taxon>Eumalacostraca</taxon>
        <taxon>Eucarida</taxon>
        <taxon>Decapoda</taxon>
        <taxon>Pleocyemata</taxon>
        <taxon>Brachyura</taxon>
        <taxon>Eubrachyura</taxon>
        <taxon>Majoidea</taxon>
        <taxon>Majidae</taxon>
        <taxon>Chionoecetes</taxon>
    </lineage>
</organism>
<accession>A0A8J4YPN0</accession>
<keyword evidence="4" id="KW-1185">Reference proteome</keyword>
<protein>
    <submittedName>
        <fullName evidence="3">Uncharacterized protein</fullName>
    </submittedName>
</protein>
<feature type="compositionally biased region" description="Pro residues" evidence="1">
    <location>
        <begin position="113"/>
        <end position="122"/>
    </location>
</feature>
<proteinExistence type="predicted"/>
<gene>
    <name evidence="3" type="ORF">GWK47_028101</name>
</gene>
<sequence length="164" mass="17801">MTALQVRTCRVGLWLLRWSGVLGAFPTPPPVPPGGCRLDDLVNPFGQEWGPLNFGSRSPTPRRRRSPSPASLSPFAPFESVLVGMTPGVLRGGKEDTDLPFPRTRVLGDPAPRTRPPGPLPPPFLRGAFGCTSPRPAAEVRGPLLLPRPFFPGAPIRRRLLVNF</sequence>
<dbReference type="AlphaFoldDB" id="A0A8J4YPN0"/>
<feature type="chain" id="PRO_5035317828" evidence="2">
    <location>
        <begin position="25"/>
        <end position="164"/>
    </location>
</feature>